<feature type="domain" description="HTH lysR-type" evidence="5">
    <location>
        <begin position="1"/>
        <end position="60"/>
    </location>
</feature>
<evidence type="ECO:0000256" key="2">
    <source>
        <dbReference type="ARBA" id="ARBA00023015"/>
    </source>
</evidence>
<reference evidence="7" key="1">
    <citation type="journal article" date="2019" name="Int. J. Syst. Evol. Microbiol.">
        <title>The Global Catalogue of Microorganisms (GCM) 10K type strain sequencing project: providing services to taxonomists for standard genome sequencing and annotation.</title>
        <authorList>
            <consortium name="The Broad Institute Genomics Platform"/>
            <consortium name="The Broad Institute Genome Sequencing Center for Infectious Disease"/>
            <person name="Wu L."/>
            <person name="Ma J."/>
        </authorList>
    </citation>
    <scope>NUCLEOTIDE SEQUENCE [LARGE SCALE GENOMIC DNA]</scope>
    <source>
        <strain evidence="7">TISTR 1906</strain>
    </source>
</reference>
<dbReference type="PRINTS" id="PR00039">
    <property type="entry name" value="HTHLYSR"/>
</dbReference>
<keyword evidence="4" id="KW-0804">Transcription</keyword>
<dbReference type="InterPro" id="IPR036388">
    <property type="entry name" value="WH-like_DNA-bd_sf"/>
</dbReference>
<dbReference type="InterPro" id="IPR036390">
    <property type="entry name" value="WH_DNA-bd_sf"/>
</dbReference>
<evidence type="ECO:0000259" key="5">
    <source>
        <dbReference type="PROSITE" id="PS50931"/>
    </source>
</evidence>
<dbReference type="InterPro" id="IPR005119">
    <property type="entry name" value="LysR_subst-bd"/>
</dbReference>
<dbReference type="EMBL" id="JBHUMV010000009">
    <property type="protein sequence ID" value="MFD2756019.1"/>
    <property type="molecule type" value="Genomic_DNA"/>
</dbReference>
<dbReference type="InterPro" id="IPR000847">
    <property type="entry name" value="LysR_HTH_N"/>
</dbReference>
<proteinExistence type="inferred from homology"/>
<sequence length="314" mass="33980">MNASLRQLRAFVAVAESSSFSRAADLLALTQPAVSRNVTELEQALGVQLLHRTTREVELTEAGRLLYANVTRVLEDLDACLLEVQGLATQRKGRVSVASSPTLSANLMPQCIARCRQQAPGVNLKLLDRVQSDVLQSVRSGEVDFGVVIDPSEKQDLHAQTILTEPFCLVCLSSHPLAQRKEVHWAELAGASLVLLDHASGSRRLIDAALQAHGATASVVQDVGHTATIYSMVEQGLGLSVVPQLAIPAAWKKQAATPAGDSQASSSPVLVSRKLVPQVQRGIMLVRRQHRELSPVAHMVWDLIAEEARRRLEG</sequence>
<dbReference type="Pfam" id="PF00126">
    <property type="entry name" value="HTH_1"/>
    <property type="match status" value="1"/>
</dbReference>
<keyword evidence="2" id="KW-0805">Transcription regulation</keyword>
<dbReference type="PANTHER" id="PTHR30419:SF14">
    <property type="entry name" value="LYSR FAMILY TRANSCRIPTIONAL REGULATOR"/>
    <property type="match status" value="1"/>
</dbReference>
<comment type="caution">
    <text evidence="6">The sequence shown here is derived from an EMBL/GenBank/DDBJ whole genome shotgun (WGS) entry which is preliminary data.</text>
</comment>
<protein>
    <submittedName>
        <fullName evidence="6">LysR substrate-binding domain-containing protein</fullName>
    </submittedName>
</protein>
<organism evidence="6 7">
    <name type="scientific">Comamonas terrae</name>
    <dbReference type="NCBI Taxonomy" id="673548"/>
    <lineage>
        <taxon>Bacteria</taxon>
        <taxon>Pseudomonadati</taxon>
        <taxon>Pseudomonadota</taxon>
        <taxon>Betaproteobacteria</taxon>
        <taxon>Burkholderiales</taxon>
        <taxon>Comamonadaceae</taxon>
        <taxon>Comamonas</taxon>
    </lineage>
</organism>
<gene>
    <name evidence="6" type="ORF">ACFSW6_18270</name>
</gene>
<evidence type="ECO:0000256" key="4">
    <source>
        <dbReference type="ARBA" id="ARBA00023163"/>
    </source>
</evidence>
<evidence type="ECO:0000313" key="6">
    <source>
        <dbReference type="EMBL" id="MFD2756019.1"/>
    </source>
</evidence>
<dbReference type="Pfam" id="PF03466">
    <property type="entry name" value="LysR_substrate"/>
    <property type="match status" value="1"/>
</dbReference>
<name>A0ABW5UU71_9BURK</name>
<dbReference type="Proteomes" id="UP001597463">
    <property type="component" value="Unassembled WGS sequence"/>
</dbReference>
<dbReference type="SUPFAM" id="SSF53850">
    <property type="entry name" value="Periplasmic binding protein-like II"/>
    <property type="match status" value="1"/>
</dbReference>
<evidence type="ECO:0000313" key="7">
    <source>
        <dbReference type="Proteomes" id="UP001597463"/>
    </source>
</evidence>
<evidence type="ECO:0000256" key="3">
    <source>
        <dbReference type="ARBA" id="ARBA00023125"/>
    </source>
</evidence>
<keyword evidence="3" id="KW-0238">DNA-binding</keyword>
<keyword evidence="7" id="KW-1185">Reference proteome</keyword>
<dbReference type="SUPFAM" id="SSF46785">
    <property type="entry name" value="Winged helix' DNA-binding domain"/>
    <property type="match status" value="1"/>
</dbReference>
<comment type="similarity">
    <text evidence="1">Belongs to the LysR transcriptional regulatory family.</text>
</comment>
<dbReference type="Gene3D" id="3.40.190.290">
    <property type="match status" value="1"/>
</dbReference>
<dbReference type="RefSeq" id="WP_066479173.1">
    <property type="nucleotide sequence ID" value="NZ_BCNT01000009.1"/>
</dbReference>
<dbReference type="PANTHER" id="PTHR30419">
    <property type="entry name" value="HTH-TYPE TRANSCRIPTIONAL REGULATOR YBHD"/>
    <property type="match status" value="1"/>
</dbReference>
<accession>A0ABW5UU71</accession>
<dbReference type="PROSITE" id="PS50931">
    <property type="entry name" value="HTH_LYSR"/>
    <property type="match status" value="1"/>
</dbReference>
<dbReference type="InterPro" id="IPR050950">
    <property type="entry name" value="HTH-type_LysR_regulators"/>
</dbReference>
<evidence type="ECO:0000256" key="1">
    <source>
        <dbReference type="ARBA" id="ARBA00009437"/>
    </source>
</evidence>
<dbReference type="CDD" id="cd08440">
    <property type="entry name" value="PBP2_LTTR_like_4"/>
    <property type="match status" value="1"/>
</dbReference>
<dbReference type="Gene3D" id="1.10.10.10">
    <property type="entry name" value="Winged helix-like DNA-binding domain superfamily/Winged helix DNA-binding domain"/>
    <property type="match status" value="1"/>
</dbReference>